<dbReference type="Pfam" id="PF08334">
    <property type="entry name" value="T2SSG"/>
    <property type="match status" value="1"/>
</dbReference>
<gene>
    <name evidence="16" type="ORF">SAMN06275492_10742</name>
</gene>
<dbReference type="STRING" id="561720.SAMN06275492_10742"/>
<keyword evidence="6" id="KW-1003">Cell membrane</keyword>
<dbReference type="OrthoDB" id="9795612at2"/>
<evidence type="ECO:0000259" key="15">
    <source>
        <dbReference type="Pfam" id="PF08334"/>
    </source>
</evidence>
<feature type="domain" description="Type II secretion system protein GspG C-terminal" evidence="15">
    <location>
        <begin position="29"/>
        <end position="138"/>
    </location>
</feature>
<keyword evidence="9 14" id="KW-0812">Transmembrane</keyword>
<dbReference type="EMBL" id="FXBB01000007">
    <property type="protein sequence ID" value="SMG21274.1"/>
    <property type="molecule type" value="Genomic_DNA"/>
</dbReference>
<comment type="subcellular location">
    <subcellularLocation>
        <location evidence="2">Cell inner membrane</location>
        <topology evidence="2">Single-pass membrane protein</topology>
    </subcellularLocation>
    <subcellularLocation>
        <location evidence="1">Cell outer membrane</location>
        <topology evidence="1">Single-pass membrane protein</topology>
    </subcellularLocation>
    <subcellularLocation>
        <location evidence="3">Periplasm</location>
    </subcellularLocation>
</comment>
<dbReference type="GO" id="GO:0009279">
    <property type="term" value="C:cell outer membrane"/>
    <property type="evidence" value="ECO:0007669"/>
    <property type="project" value="UniProtKB-SubCell"/>
</dbReference>
<dbReference type="GO" id="GO:0005886">
    <property type="term" value="C:plasma membrane"/>
    <property type="evidence" value="ECO:0007669"/>
    <property type="project" value="UniProtKB-SubCell"/>
</dbReference>
<evidence type="ECO:0000256" key="13">
    <source>
        <dbReference type="ARBA" id="ARBA00023237"/>
    </source>
</evidence>
<evidence type="ECO:0000256" key="5">
    <source>
        <dbReference type="ARBA" id="ARBA00020042"/>
    </source>
</evidence>
<evidence type="ECO:0000256" key="7">
    <source>
        <dbReference type="ARBA" id="ARBA00022481"/>
    </source>
</evidence>
<keyword evidence="11 14" id="KW-1133">Transmembrane helix</keyword>
<evidence type="ECO:0000256" key="11">
    <source>
        <dbReference type="ARBA" id="ARBA00022989"/>
    </source>
</evidence>
<keyword evidence="12 14" id="KW-0472">Membrane</keyword>
<keyword evidence="7" id="KW-0488">Methylation</keyword>
<dbReference type="GO" id="GO:0015628">
    <property type="term" value="P:protein secretion by the type II secretion system"/>
    <property type="evidence" value="ECO:0007669"/>
    <property type="project" value="InterPro"/>
</dbReference>
<evidence type="ECO:0000313" key="17">
    <source>
        <dbReference type="Proteomes" id="UP000193355"/>
    </source>
</evidence>
<dbReference type="RefSeq" id="WP_085544105.1">
    <property type="nucleotide sequence ID" value="NZ_FXBB01000007.1"/>
</dbReference>
<evidence type="ECO:0000256" key="2">
    <source>
        <dbReference type="ARBA" id="ARBA00004377"/>
    </source>
</evidence>
<dbReference type="InterPro" id="IPR000983">
    <property type="entry name" value="Bac_GSPG_pilin"/>
</dbReference>
<organism evidence="16 17">
    <name type="scientific">Dethiosulfovibrio salsuginis</name>
    <dbReference type="NCBI Taxonomy" id="561720"/>
    <lineage>
        <taxon>Bacteria</taxon>
        <taxon>Thermotogati</taxon>
        <taxon>Synergistota</taxon>
        <taxon>Synergistia</taxon>
        <taxon>Synergistales</taxon>
        <taxon>Dethiosulfovibrionaceae</taxon>
        <taxon>Dethiosulfovibrio</taxon>
    </lineage>
</organism>
<accession>A0A1X7J1E8</accession>
<evidence type="ECO:0000256" key="4">
    <source>
        <dbReference type="ARBA" id="ARBA00009984"/>
    </source>
</evidence>
<protein>
    <recommendedName>
        <fullName evidence="5">Type II secretion system core protein G</fullName>
    </recommendedName>
</protein>
<evidence type="ECO:0000256" key="9">
    <source>
        <dbReference type="ARBA" id="ARBA00022692"/>
    </source>
</evidence>
<evidence type="ECO:0000256" key="1">
    <source>
        <dbReference type="ARBA" id="ARBA00004203"/>
    </source>
</evidence>
<dbReference type="PROSITE" id="PS00409">
    <property type="entry name" value="PROKAR_NTER_METHYL"/>
    <property type="match status" value="1"/>
</dbReference>
<dbReference type="GO" id="GO:0015627">
    <property type="term" value="C:type II protein secretion system complex"/>
    <property type="evidence" value="ECO:0007669"/>
    <property type="project" value="InterPro"/>
</dbReference>
<dbReference type="InterPro" id="IPR010054">
    <property type="entry name" value="Type2_sec_GspG"/>
</dbReference>
<dbReference type="SUPFAM" id="SSF54523">
    <property type="entry name" value="Pili subunits"/>
    <property type="match status" value="1"/>
</dbReference>
<evidence type="ECO:0000256" key="6">
    <source>
        <dbReference type="ARBA" id="ARBA00022475"/>
    </source>
</evidence>
<dbReference type="GO" id="GO:0042597">
    <property type="term" value="C:periplasmic space"/>
    <property type="evidence" value="ECO:0007669"/>
    <property type="project" value="UniProtKB-SubCell"/>
</dbReference>
<dbReference type="Gene3D" id="3.30.700.10">
    <property type="entry name" value="Glycoprotein, Type 4 Pilin"/>
    <property type="match status" value="1"/>
</dbReference>
<dbReference type="InterPro" id="IPR045584">
    <property type="entry name" value="Pilin-like"/>
</dbReference>
<evidence type="ECO:0000256" key="8">
    <source>
        <dbReference type="ARBA" id="ARBA00022519"/>
    </source>
</evidence>
<feature type="transmembrane region" description="Helical" evidence="14">
    <location>
        <begin position="7"/>
        <end position="27"/>
    </location>
</feature>
<evidence type="ECO:0000256" key="12">
    <source>
        <dbReference type="ARBA" id="ARBA00023136"/>
    </source>
</evidence>
<sequence length="139" mass="15409">MKRRSGFTLVEVLVVVVIIGMLAALVAPKVVGRGEEAKRTATHVQIREIEQALDMYKLDSGMYPTTEQGLEALITKPTTSPEPRRWKEGGYLKKLPVDPWGKEFIYRQPGDHGDFDLFSCGADGEEGGEGDGKDITNWD</sequence>
<keyword evidence="8" id="KW-0997">Cell inner membrane</keyword>
<evidence type="ECO:0000256" key="3">
    <source>
        <dbReference type="ARBA" id="ARBA00004418"/>
    </source>
</evidence>
<keyword evidence="17" id="KW-1185">Reference proteome</keyword>
<dbReference type="AlphaFoldDB" id="A0A1X7J1E8"/>
<evidence type="ECO:0000256" key="10">
    <source>
        <dbReference type="ARBA" id="ARBA00022764"/>
    </source>
</evidence>
<dbReference type="InterPro" id="IPR012902">
    <property type="entry name" value="N_methyl_site"/>
</dbReference>
<comment type="similarity">
    <text evidence="4">Belongs to the GSP G family.</text>
</comment>
<dbReference type="Proteomes" id="UP000193355">
    <property type="component" value="Unassembled WGS sequence"/>
</dbReference>
<dbReference type="InterPro" id="IPR013545">
    <property type="entry name" value="T2SS_protein-GspG_C"/>
</dbReference>
<dbReference type="NCBIfam" id="TIGR01710">
    <property type="entry name" value="typeII_sec_gspG"/>
    <property type="match status" value="1"/>
</dbReference>
<evidence type="ECO:0000313" key="16">
    <source>
        <dbReference type="EMBL" id="SMG21274.1"/>
    </source>
</evidence>
<dbReference type="Pfam" id="PF07963">
    <property type="entry name" value="N_methyl"/>
    <property type="match status" value="1"/>
</dbReference>
<dbReference type="NCBIfam" id="TIGR02532">
    <property type="entry name" value="IV_pilin_GFxxxE"/>
    <property type="match status" value="1"/>
</dbReference>
<name>A0A1X7J1E8_9BACT</name>
<reference evidence="17" key="1">
    <citation type="submission" date="2017-04" db="EMBL/GenBank/DDBJ databases">
        <authorList>
            <person name="Varghese N."/>
            <person name="Submissions S."/>
        </authorList>
    </citation>
    <scope>NUCLEOTIDE SEQUENCE [LARGE SCALE GENOMIC DNA]</scope>
    <source>
        <strain evidence="17">USBA 82</strain>
    </source>
</reference>
<dbReference type="PANTHER" id="PTHR30093:SF44">
    <property type="entry name" value="TYPE II SECRETION SYSTEM CORE PROTEIN G"/>
    <property type="match status" value="1"/>
</dbReference>
<keyword evidence="13" id="KW-0998">Cell outer membrane</keyword>
<dbReference type="PRINTS" id="PR00813">
    <property type="entry name" value="BCTERIALGSPG"/>
</dbReference>
<dbReference type="PANTHER" id="PTHR30093">
    <property type="entry name" value="GENERAL SECRETION PATHWAY PROTEIN G"/>
    <property type="match status" value="1"/>
</dbReference>
<proteinExistence type="inferred from homology"/>
<evidence type="ECO:0000256" key="14">
    <source>
        <dbReference type="SAM" id="Phobius"/>
    </source>
</evidence>
<keyword evidence="10" id="KW-0574">Periplasm</keyword>